<accession>A0ABN9S788</accession>
<evidence type="ECO:0000313" key="1">
    <source>
        <dbReference type="EMBL" id="CAK0827745.1"/>
    </source>
</evidence>
<evidence type="ECO:0000313" key="2">
    <source>
        <dbReference type="Proteomes" id="UP001189429"/>
    </source>
</evidence>
<proteinExistence type="predicted"/>
<organism evidence="1 2">
    <name type="scientific">Prorocentrum cordatum</name>
    <dbReference type="NCBI Taxonomy" id="2364126"/>
    <lineage>
        <taxon>Eukaryota</taxon>
        <taxon>Sar</taxon>
        <taxon>Alveolata</taxon>
        <taxon>Dinophyceae</taxon>
        <taxon>Prorocentrales</taxon>
        <taxon>Prorocentraceae</taxon>
        <taxon>Prorocentrum</taxon>
    </lineage>
</organism>
<sequence>MPFWLKPVSARAVRKIVRGGSLAMKVKRARNERVLAESEREREREDRTLYTISAQRLVGFDAELARIRKRYSQPRAATLTRAVRARAGHHRALRLRQKRYTTRVSATRARPSFAEGTGATDVSHWPDLNTSLLCVSALEKPALSIGEWAAERDRCSDPAYRSPHFIMREGFWENTDRLKDAVSVHLGRQVRRLSRLPGGRLHAFRLVLLTRFLSSPRDAMGPMAQACAGAIGNLRSFVLDAPTGCKRHTYHMVFSRVEVAAVLDPIARALARRSSAKD</sequence>
<name>A0ABN9S788_9DINO</name>
<feature type="non-terminal residue" evidence="1">
    <location>
        <position position="278"/>
    </location>
</feature>
<keyword evidence="2" id="KW-1185">Reference proteome</keyword>
<dbReference type="Proteomes" id="UP001189429">
    <property type="component" value="Unassembled WGS sequence"/>
</dbReference>
<comment type="caution">
    <text evidence="1">The sequence shown here is derived from an EMBL/GenBank/DDBJ whole genome shotgun (WGS) entry which is preliminary data.</text>
</comment>
<gene>
    <name evidence="1" type="ORF">PCOR1329_LOCUS27201</name>
</gene>
<reference evidence="1" key="1">
    <citation type="submission" date="2023-10" db="EMBL/GenBank/DDBJ databases">
        <authorList>
            <person name="Chen Y."/>
            <person name="Shah S."/>
            <person name="Dougan E. K."/>
            <person name="Thang M."/>
            <person name="Chan C."/>
        </authorList>
    </citation>
    <scope>NUCLEOTIDE SEQUENCE [LARGE SCALE GENOMIC DNA]</scope>
</reference>
<protein>
    <submittedName>
        <fullName evidence="1">Uncharacterized protein</fullName>
    </submittedName>
</protein>
<dbReference type="EMBL" id="CAUYUJ010009813">
    <property type="protein sequence ID" value="CAK0827745.1"/>
    <property type="molecule type" value="Genomic_DNA"/>
</dbReference>